<reference evidence="4 5" key="1">
    <citation type="journal article" date="2016" name="Front. Microbiol.">
        <title>Genomic Resource of Rice Seed Associated Bacteria.</title>
        <authorList>
            <person name="Midha S."/>
            <person name="Bansal K."/>
            <person name="Sharma S."/>
            <person name="Kumar N."/>
            <person name="Patil P.P."/>
            <person name="Chaudhry V."/>
            <person name="Patil P.B."/>
        </authorList>
    </citation>
    <scope>NUCLEOTIDE SEQUENCE [LARGE SCALE GENOMIC DNA]</scope>
    <source>
        <strain evidence="2 4">NS226</strain>
        <strain evidence="3 5">NS365</strain>
    </source>
</reference>
<evidence type="ECO:0000313" key="2">
    <source>
        <dbReference type="EMBL" id="KTQ96751.1"/>
    </source>
</evidence>
<accession>A0A175RV78</accession>
<feature type="transmembrane region" description="Helical" evidence="1">
    <location>
        <begin position="12"/>
        <end position="33"/>
    </location>
</feature>
<evidence type="ECO:0000313" key="3">
    <source>
        <dbReference type="EMBL" id="KTR07437.1"/>
    </source>
</evidence>
<dbReference type="PATRIC" id="fig|401562.3.peg.569"/>
<evidence type="ECO:0008006" key="6">
    <source>
        <dbReference type="Google" id="ProtNLM"/>
    </source>
</evidence>
<organism evidence="3 5">
    <name type="scientific">Aureimonas ureilytica</name>
    <dbReference type="NCBI Taxonomy" id="401562"/>
    <lineage>
        <taxon>Bacteria</taxon>
        <taxon>Pseudomonadati</taxon>
        <taxon>Pseudomonadota</taxon>
        <taxon>Alphaproteobacteria</taxon>
        <taxon>Hyphomicrobiales</taxon>
        <taxon>Aurantimonadaceae</taxon>
        <taxon>Aureimonas</taxon>
    </lineage>
</organism>
<dbReference type="EMBL" id="LDQA01000010">
    <property type="protein sequence ID" value="KTR07437.1"/>
    <property type="molecule type" value="Genomic_DNA"/>
</dbReference>
<dbReference type="Proteomes" id="UP000078272">
    <property type="component" value="Unassembled WGS sequence"/>
</dbReference>
<dbReference type="Proteomes" id="UP000078529">
    <property type="component" value="Unassembled WGS sequence"/>
</dbReference>
<keyword evidence="1" id="KW-0812">Transmembrane</keyword>
<keyword evidence="1" id="KW-0472">Membrane</keyword>
<dbReference type="Pfam" id="PF11003">
    <property type="entry name" value="DUF2842"/>
    <property type="match status" value="1"/>
</dbReference>
<dbReference type="EMBL" id="LDPZ01000013">
    <property type="protein sequence ID" value="KTQ96751.1"/>
    <property type="molecule type" value="Genomic_DNA"/>
</dbReference>
<dbReference type="RefSeq" id="WP_058598961.1">
    <property type="nucleotide sequence ID" value="NZ_LDPZ01000013.1"/>
</dbReference>
<dbReference type="AlphaFoldDB" id="A0A175RV78"/>
<protein>
    <recommendedName>
        <fullName evidence="6">DUF2842 domain-containing protein</fullName>
    </recommendedName>
</protein>
<name>A0A175RV78_9HYPH</name>
<comment type="caution">
    <text evidence="3">The sequence shown here is derived from an EMBL/GenBank/DDBJ whole genome shotgun (WGS) entry which is preliminary data.</text>
</comment>
<dbReference type="OrthoDB" id="7510023at2"/>
<proteinExistence type="predicted"/>
<sequence>MPIRLKKLIGTLLLVGFVAVYAVVATAYATLYLAESAAYIHLLYFFATGILWVVPAMFVIKWMEGARRS</sequence>
<evidence type="ECO:0000313" key="5">
    <source>
        <dbReference type="Proteomes" id="UP000078529"/>
    </source>
</evidence>
<dbReference type="STRING" id="401562.NS365_03855"/>
<gene>
    <name evidence="2" type="ORF">NS226_06410</name>
    <name evidence="3" type="ORF">NS365_03855</name>
</gene>
<evidence type="ECO:0000256" key="1">
    <source>
        <dbReference type="SAM" id="Phobius"/>
    </source>
</evidence>
<dbReference type="InterPro" id="IPR021265">
    <property type="entry name" value="DUF2842"/>
</dbReference>
<keyword evidence="5" id="KW-1185">Reference proteome</keyword>
<evidence type="ECO:0000313" key="4">
    <source>
        <dbReference type="Proteomes" id="UP000078272"/>
    </source>
</evidence>
<keyword evidence="1" id="KW-1133">Transmembrane helix</keyword>
<feature type="transmembrane region" description="Helical" evidence="1">
    <location>
        <begin position="39"/>
        <end position="60"/>
    </location>
</feature>